<keyword evidence="1" id="KW-0732">Signal</keyword>
<evidence type="ECO:0000313" key="2">
    <source>
        <dbReference type="EMBL" id="KAF2446344.1"/>
    </source>
</evidence>
<reference evidence="2" key="1">
    <citation type="journal article" date="2020" name="Stud. Mycol.">
        <title>101 Dothideomycetes genomes: a test case for predicting lifestyles and emergence of pathogens.</title>
        <authorList>
            <person name="Haridas S."/>
            <person name="Albert R."/>
            <person name="Binder M."/>
            <person name="Bloem J."/>
            <person name="Labutti K."/>
            <person name="Salamov A."/>
            <person name="Andreopoulos B."/>
            <person name="Baker S."/>
            <person name="Barry K."/>
            <person name="Bills G."/>
            <person name="Bluhm B."/>
            <person name="Cannon C."/>
            <person name="Castanera R."/>
            <person name="Culley D."/>
            <person name="Daum C."/>
            <person name="Ezra D."/>
            <person name="Gonzalez J."/>
            <person name="Henrissat B."/>
            <person name="Kuo A."/>
            <person name="Liang C."/>
            <person name="Lipzen A."/>
            <person name="Lutzoni F."/>
            <person name="Magnuson J."/>
            <person name="Mondo S."/>
            <person name="Nolan M."/>
            <person name="Ohm R."/>
            <person name="Pangilinan J."/>
            <person name="Park H.-J."/>
            <person name="Ramirez L."/>
            <person name="Alfaro M."/>
            <person name="Sun H."/>
            <person name="Tritt A."/>
            <person name="Yoshinaga Y."/>
            <person name="Zwiers L.-H."/>
            <person name="Turgeon B."/>
            <person name="Goodwin S."/>
            <person name="Spatafora J."/>
            <person name="Crous P."/>
            <person name="Grigoriev I."/>
        </authorList>
    </citation>
    <scope>NUCLEOTIDE SEQUENCE</scope>
    <source>
        <strain evidence="2">CBS 690.94</strain>
    </source>
</reference>
<name>A0A9P4UC51_9PLEO</name>
<protein>
    <recommendedName>
        <fullName evidence="4">Extracellular membrane protein CFEM domain-containing protein</fullName>
    </recommendedName>
</protein>
<keyword evidence="3" id="KW-1185">Reference proteome</keyword>
<dbReference type="EMBL" id="MU001498">
    <property type="protein sequence ID" value="KAF2446344.1"/>
    <property type="molecule type" value="Genomic_DNA"/>
</dbReference>
<evidence type="ECO:0000256" key="1">
    <source>
        <dbReference type="SAM" id="SignalP"/>
    </source>
</evidence>
<organism evidence="2 3">
    <name type="scientific">Karstenula rhodostoma CBS 690.94</name>
    <dbReference type="NCBI Taxonomy" id="1392251"/>
    <lineage>
        <taxon>Eukaryota</taxon>
        <taxon>Fungi</taxon>
        <taxon>Dikarya</taxon>
        <taxon>Ascomycota</taxon>
        <taxon>Pezizomycotina</taxon>
        <taxon>Dothideomycetes</taxon>
        <taxon>Pleosporomycetidae</taxon>
        <taxon>Pleosporales</taxon>
        <taxon>Massarineae</taxon>
        <taxon>Didymosphaeriaceae</taxon>
        <taxon>Karstenula</taxon>
    </lineage>
</organism>
<comment type="caution">
    <text evidence="2">The sequence shown here is derived from an EMBL/GenBank/DDBJ whole genome shotgun (WGS) entry which is preliminary data.</text>
</comment>
<proteinExistence type="predicted"/>
<evidence type="ECO:0008006" key="4">
    <source>
        <dbReference type="Google" id="ProtNLM"/>
    </source>
</evidence>
<sequence length="108" mass="12200">MRYTAVFTLFVLVSTTLACKCLKNGNNLVDRTQFCCKVDLKGYYDAGAKDCQAHSISEVLRFFATCCRAMAGWECYVVKRLDYGKWKQDKALAEHGSGPGRIVQKECR</sequence>
<gene>
    <name evidence="2" type="ORF">P171DRAFT_483692</name>
</gene>
<dbReference type="AlphaFoldDB" id="A0A9P4UC51"/>
<dbReference type="Proteomes" id="UP000799764">
    <property type="component" value="Unassembled WGS sequence"/>
</dbReference>
<dbReference type="PROSITE" id="PS51257">
    <property type="entry name" value="PROKAR_LIPOPROTEIN"/>
    <property type="match status" value="1"/>
</dbReference>
<feature type="chain" id="PRO_5040152026" description="Extracellular membrane protein CFEM domain-containing protein" evidence="1">
    <location>
        <begin position="19"/>
        <end position="108"/>
    </location>
</feature>
<evidence type="ECO:0000313" key="3">
    <source>
        <dbReference type="Proteomes" id="UP000799764"/>
    </source>
</evidence>
<feature type="signal peptide" evidence="1">
    <location>
        <begin position="1"/>
        <end position="18"/>
    </location>
</feature>
<accession>A0A9P4UC51</accession>